<dbReference type="Proteomes" id="UP000054018">
    <property type="component" value="Unassembled WGS sequence"/>
</dbReference>
<keyword evidence="3" id="KW-1185">Reference proteome</keyword>
<sequence>MDDKRRHGKCVGQQGGTSTTGRGTPLVKLRAHCDAAGDAYKPLGLPWESGRFPVSLMC</sequence>
<reference evidence="3" key="2">
    <citation type="submission" date="2015-01" db="EMBL/GenBank/DDBJ databases">
        <title>Evolutionary Origins and Diversification of the Mycorrhizal Mutualists.</title>
        <authorList>
            <consortium name="DOE Joint Genome Institute"/>
            <consortium name="Mycorrhizal Genomics Consortium"/>
            <person name="Kohler A."/>
            <person name="Kuo A."/>
            <person name="Nagy L.G."/>
            <person name="Floudas D."/>
            <person name="Copeland A."/>
            <person name="Barry K.W."/>
            <person name="Cichocki N."/>
            <person name="Veneault-Fourrey C."/>
            <person name="LaButti K."/>
            <person name="Lindquist E.A."/>
            <person name="Lipzen A."/>
            <person name="Lundell T."/>
            <person name="Morin E."/>
            <person name="Murat C."/>
            <person name="Riley R."/>
            <person name="Ohm R."/>
            <person name="Sun H."/>
            <person name="Tunlid A."/>
            <person name="Henrissat B."/>
            <person name="Grigoriev I.V."/>
            <person name="Hibbett D.S."/>
            <person name="Martin F."/>
        </authorList>
    </citation>
    <scope>NUCLEOTIDE SEQUENCE [LARGE SCALE GENOMIC DNA]</scope>
    <source>
        <strain evidence="3">441</strain>
    </source>
</reference>
<accession>A0A0C9ZJ73</accession>
<dbReference type="AlphaFoldDB" id="A0A0C9ZJ73"/>
<dbReference type="EMBL" id="KN833689">
    <property type="protein sequence ID" value="KIK29381.1"/>
    <property type="molecule type" value="Genomic_DNA"/>
</dbReference>
<name>A0A0C9ZJ73_9AGAM</name>
<evidence type="ECO:0000313" key="3">
    <source>
        <dbReference type="Proteomes" id="UP000054018"/>
    </source>
</evidence>
<dbReference type="HOGENOM" id="CLU_2980005_0_0_1"/>
<protein>
    <submittedName>
        <fullName evidence="2">Uncharacterized protein</fullName>
    </submittedName>
</protein>
<evidence type="ECO:0000256" key="1">
    <source>
        <dbReference type="SAM" id="MobiDB-lite"/>
    </source>
</evidence>
<organism evidence="2 3">
    <name type="scientific">Pisolithus microcarpus 441</name>
    <dbReference type="NCBI Taxonomy" id="765257"/>
    <lineage>
        <taxon>Eukaryota</taxon>
        <taxon>Fungi</taxon>
        <taxon>Dikarya</taxon>
        <taxon>Basidiomycota</taxon>
        <taxon>Agaricomycotina</taxon>
        <taxon>Agaricomycetes</taxon>
        <taxon>Agaricomycetidae</taxon>
        <taxon>Boletales</taxon>
        <taxon>Sclerodermatineae</taxon>
        <taxon>Pisolithaceae</taxon>
        <taxon>Pisolithus</taxon>
    </lineage>
</organism>
<feature type="region of interest" description="Disordered" evidence="1">
    <location>
        <begin position="1"/>
        <end position="24"/>
    </location>
</feature>
<gene>
    <name evidence="2" type="ORF">PISMIDRAFT_672055</name>
</gene>
<reference evidence="2 3" key="1">
    <citation type="submission" date="2014-04" db="EMBL/GenBank/DDBJ databases">
        <authorList>
            <consortium name="DOE Joint Genome Institute"/>
            <person name="Kuo A."/>
            <person name="Kohler A."/>
            <person name="Costa M.D."/>
            <person name="Nagy L.G."/>
            <person name="Floudas D."/>
            <person name="Copeland A."/>
            <person name="Barry K.W."/>
            <person name="Cichocki N."/>
            <person name="Veneault-Fourrey C."/>
            <person name="LaButti K."/>
            <person name="Lindquist E.A."/>
            <person name="Lipzen A."/>
            <person name="Lundell T."/>
            <person name="Morin E."/>
            <person name="Murat C."/>
            <person name="Sun H."/>
            <person name="Tunlid A."/>
            <person name="Henrissat B."/>
            <person name="Grigoriev I.V."/>
            <person name="Hibbett D.S."/>
            <person name="Martin F."/>
            <person name="Nordberg H.P."/>
            <person name="Cantor M.N."/>
            <person name="Hua S.X."/>
        </authorList>
    </citation>
    <scope>NUCLEOTIDE SEQUENCE [LARGE SCALE GENOMIC DNA]</scope>
    <source>
        <strain evidence="2 3">441</strain>
    </source>
</reference>
<proteinExistence type="predicted"/>
<evidence type="ECO:0000313" key="2">
    <source>
        <dbReference type="EMBL" id="KIK29381.1"/>
    </source>
</evidence>